<feature type="compositionally biased region" description="Basic and acidic residues" evidence="1">
    <location>
        <begin position="11"/>
        <end position="20"/>
    </location>
</feature>
<feature type="compositionally biased region" description="Polar residues" evidence="1">
    <location>
        <begin position="32"/>
        <end position="44"/>
    </location>
</feature>
<feature type="compositionally biased region" description="Polar residues" evidence="1">
    <location>
        <begin position="132"/>
        <end position="149"/>
    </location>
</feature>
<feature type="region of interest" description="Disordered" evidence="1">
    <location>
        <begin position="1"/>
        <end position="44"/>
    </location>
</feature>
<dbReference type="Proteomes" id="UP001152300">
    <property type="component" value="Unassembled WGS sequence"/>
</dbReference>
<feature type="region of interest" description="Disordered" evidence="1">
    <location>
        <begin position="586"/>
        <end position="646"/>
    </location>
</feature>
<proteinExistence type="predicted"/>
<feature type="compositionally biased region" description="Polar residues" evidence="1">
    <location>
        <begin position="1"/>
        <end position="10"/>
    </location>
</feature>
<evidence type="ECO:0000256" key="1">
    <source>
        <dbReference type="SAM" id="MobiDB-lite"/>
    </source>
</evidence>
<sequence length="873" mass="96770">MAHYQGWNQEELSRVGRSQEDVTYIAPGTPMRPTSSFTPINRGHTNSINPILPLTRTIDPLKTLRNTDIYDLQDEITSLPTPGGKKRPKPRSKNGHAKTSPSCVSYKNVPAEDCDSERMEVSSPKRRKIPTKGTQPTFKIPSRVQTISASEGLRDLSSESNDGPSVSQYTTPPDTHKRSKKGVSSAMVSKRKKSSELFESLTITKPSLPSFSSKYPREQSQSINRLQGFTTTEEQLKLNSNGIANTTLQKLAAFRYVPCDENPLANQSIVANKTADNHVALDQYHDGHVFEEPSQPSTDYGHMSIGSFFEEALWIPKQLPESNDPEVTCPNVSNIHSLPTNAMTSVTQQIPHHVECPSKPIEYISTSTGVKALKNVFDGVAVNSIGRQQSQQGPPAVDNSAITQLSDMNPELPNHKPQVYVHLLSTSSEQEQAQTSHTSTILPPMTTPVRHQTDIQIEKSTIGESELEPTNPPQGQLETDDFDDIDDEDLLALVRDTAVPETSTECHIAKGIAIQSLPFSIPYKADLACTNMIHSHPATNPQQEVTHLASSPVLVDEEDDFPFDTDIEEEMLRLAETSQVRGIVETFEPPPSLTLPPDGDDTDREVYDNTLQFSSPTSRKSVSGEIPRVQSTDLSSPSKPPATNEDADWRYITSTAMGSAKTPVPQHTEILVPSLENKAPEKLPSPVKAVQTNASKIWLDDSHEYLPLTPFARPKFPPLVQDRCPVNGLSSQTILRVCFRIGEMLKEGGRCNALGQDAIVELFARVNFSSREPGTTKQHFQFADLFHDRPPFAKGILANFKTTGLAEIESKVFIESSETLMTRCLGRLKKDVKNGAWLLHIINVRMTDWEEIRWTRRIVCGEHEEKVKTSAKL</sequence>
<feature type="compositionally biased region" description="Basic residues" evidence="1">
    <location>
        <begin position="84"/>
        <end position="96"/>
    </location>
</feature>
<feature type="compositionally biased region" description="Polar residues" evidence="1">
    <location>
        <begin position="158"/>
        <end position="173"/>
    </location>
</feature>
<comment type="caution">
    <text evidence="2">The sequence shown here is derived from an EMBL/GenBank/DDBJ whole genome shotgun (WGS) entry which is preliminary data.</text>
</comment>
<feature type="compositionally biased region" description="Polar residues" evidence="1">
    <location>
        <begin position="609"/>
        <end position="621"/>
    </location>
</feature>
<protein>
    <submittedName>
        <fullName evidence="2">Uncharacterized protein</fullName>
    </submittedName>
</protein>
<dbReference type="AlphaFoldDB" id="A0A9X0DHP5"/>
<gene>
    <name evidence="2" type="ORF">OCU04_008520</name>
</gene>
<reference evidence="2" key="1">
    <citation type="submission" date="2022-11" db="EMBL/GenBank/DDBJ databases">
        <title>Genome Resource of Sclerotinia nivalis Strain SnTB1, a Plant Pathogen Isolated from American Ginseng.</title>
        <authorList>
            <person name="Fan S."/>
        </authorList>
    </citation>
    <scope>NUCLEOTIDE SEQUENCE</scope>
    <source>
        <strain evidence="2">SnTB1</strain>
    </source>
</reference>
<dbReference type="EMBL" id="JAPEIS010000009">
    <property type="protein sequence ID" value="KAJ8063289.1"/>
    <property type="molecule type" value="Genomic_DNA"/>
</dbReference>
<dbReference type="OrthoDB" id="5397183at2759"/>
<feature type="region of interest" description="Disordered" evidence="1">
    <location>
        <begin position="75"/>
        <end position="191"/>
    </location>
</feature>
<organism evidence="2 3">
    <name type="scientific">Sclerotinia nivalis</name>
    <dbReference type="NCBI Taxonomy" id="352851"/>
    <lineage>
        <taxon>Eukaryota</taxon>
        <taxon>Fungi</taxon>
        <taxon>Dikarya</taxon>
        <taxon>Ascomycota</taxon>
        <taxon>Pezizomycotina</taxon>
        <taxon>Leotiomycetes</taxon>
        <taxon>Helotiales</taxon>
        <taxon>Sclerotiniaceae</taxon>
        <taxon>Sclerotinia</taxon>
    </lineage>
</organism>
<evidence type="ECO:0000313" key="3">
    <source>
        <dbReference type="Proteomes" id="UP001152300"/>
    </source>
</evidence>
<evidence type="ECO:0000313" key="2">
    <source>
        <dbReference type="EMBL" id="KAJ8063289.1"/>
    </source>
</evidence>
<accession>A0A9X0DHP5</accession>
<keyword evidence="3" id="KW-1185">Reference proteome</keyword>
<name>A0A9X0DHP5_9HELO</name>